<evidence type="ECO:0000256" key="2">
    <source>
        <dbReference type="ARBA" id="ARBA00038115"/>
    </source>
</evidence>
<dbReference type="GO" id="GO:0016788">
    <property type="term" value="F:hydrolase activity, acting on ester bonds"/>
    <property type="evidence" value="ECO:0007669"/>
    <property type="project" value="UniProtKB-ARBA"/>
</dbReference>
<accession>A0A5N7APU5</accession>
<organism evidence="4 5">
    <name type="scientific">Aspergillus bertholletiae</name>
    <dbReference type="NCBI Taxonomy" id="1226010"/>
    <lineage>
        <taxon>Eukaryota</taxon>
        <taxon>Fungi</taxon>
        <taxon>Dikarya</taxon>
        <taxon>Ascomycota</taxon>
        <taxon>Pezizomycotina</taxon>
        <taxon>Eurotiomycetes</taxon>
        <taxon>Eurotiomycetidae</taxon>
        <taxon>Eurotiales</taxon>
        <taxon>Aspergillaceae</taxon>
        <taxon>Aspergillus</taxon>
        <taxon>Aspergillus subgen. Circumdati</taxon>
    </lineage>
</organism>
<dbReference type="EMBL" id="ML736390">
    <property type="protein sequence ID" value="KAE8371874.1"/>
    <property type="molecule type" value="Genomic_DNA"/>
</dbReference>
<evidence type="ECO:0000313" key="5">
    <source>
        <dbReference type="Proteomes" id="UP000326198"/>
    </source>
</evidence>
<keyword evidence="5" id="KW-1185">Reference proteome</keyword>
<gene>
    <name evidence="4" type="ORF">BDV26DRAFT_114278</name>
</gene>
<dbReference type="Pfam" id="PF00561">
    <property type="entry name" value="Abhydrolase_1"/>
    <property type="match status" value="1"/>
</dbReference>
<dbReference type="OrthoDB" id="2498029at2759"/>
<reference evidence="4 5" key="1">
    <citation type="submission" date="2019-04" db="EMBL/GenBank/DDBJ databases">
        <title>Friends and foes A comparative genomics studyof 23 Aspergillus species from section Flavi.</title>
        <authorList>
            <consortium name="DOE Joint Genome Institute"/>
            <person name="Kjaerbolling I."/>
            <person name="Vesth T."/>
            <person name="Frisvad J.C."/>
            <person name="Nybo J.L."/>
            <person name="Theobald S."/>
            <person name="Kildgaard S."/>
            <person name="Isbrandt T."/>
            <person name="Kuo A."/>
            <person name="Sato A."/>
            <person name="Lyhne E.K."/>
            <person name="Kogle M.E."/>
            <person name="Wiebenga A."/>
            <person name="Kun R.S."/>
            <person name="Lubbers R.J."/>
            <person name="Makela M.R."/>
            <person name="Barry K."/>
            <person name="Chovatia M."/>
            <person name="Clum A."/>
            <person name="Daum C."/>
            <person name="Haridas S."/>
            <person name="He G."/>
            <person name="LaButti K."/>
            <person name="Lipzen A."/>
            <person name="Mondo S."/>
            <person name="Riley R."/>
            <person name="Salamov A."/>
            <person name="Simmons B.A."/>
            <person name="Magnuson J.K."/>
            <person name="Henrissat B."/>
            <person name="Mortensen U.H."/>
            <person name="Larsen T.O."/>
            <person name="Devries R.P."/>
            <person name="Grigoriev I.V."/>
            <person name="Machida M."/>
            <person name="Baker S.E."/>
            <person name="Andersen M.R."/>
        </authorList>
    </citation>
    <scope>NUCLEOTIDE SEQUENCE [LARGE SCALE GENOMIC DNA]</scope>
    <source>
        <strain evidence="4 5">IBT 29228</strain>
    </source>
</reference>
<dbReference type="SUPFAM" id="SSF53474">
    <property type="entry name" value="alpha/beta-Hydrolases"/>
    <property type="match status" value="1"/>
</dbReference>
<dbReference type="InterPro" id="IPR000073">
    <property type="entry name" value="AB_hydrolase_1"/>
</dbReference>
<dbReference type="Gene3D" id="1.10.10.800">
    <property type="match status" value="1"/>
</dbReference>
<evidence type="ECO:0000313" key="4">
    <source>
        <dbReference type="EMBL" id="KAE8371874.1"/>
    </source>
</evidence>
<comment type="similarity">
    <text evidence="2">Belongs to the AB hydrolase superfamily. FUS2 hydrolase family.</text>
</comment>
<keyword evidence="1 4" id="KW-0378">Hydrolase</keyword>
<sequence>MPREDISFKTADQTTLRGWLYKPPNPISGPLPCLVIAHGFSAVKDMILPRFAEHFATNLPMACLVYDHRGFGDSDNQASQPRQEIIPAHQISDYSDAITYLQRRSDINPDRIGIWGTSYSGGHVLCVGAIDRRVKAVVSQVPFVDGWENFHRLIRPDFVPLVNKLIQEDRLAVAAGEAPKCLPVVNENPLAQSALPSPDSYQFFTTYGRGTKWENSVTVKSLEALRGYIPATYVEHISPIPLLMVVAENDQATPPDLALKAYAKALEPKSLHILRGGHFDAYDGSHFEESIKVQTAFLRRRLCY</sequence>
<dbReference type="Proteomes" id="UP000326198">
    <property type="component" value="Unassembled WGS sequence"/>
</dbReference>
<feature type="domain" description="AB hydrolase-1" evidence="3">
    <location>
        <begin position="33"/>
        <end position="284"/>
    </location>
</feature>
<evidence type="ECO:0000259" key="3">
    <source>
        <dbReference type="Pfam" id="PF00561"/>
    </source>
</evidence>
<dbReference type="Gene3D" id="3.40.50.1820">
    <property type="entry name" value="alpha/beta hydrolase"/>
    <property type="match status" value="1"/>
</dbReference>
<proteinExistence type="inferred from homology"/>
<dbReference type="InterPro" id="IPR029058">
    <property type="entry name" value="AB_hydrolase_fold"/>
</dbReference>
<dbReference type="PANTHER" id="PTHR22946">
    <property type="entry name" value="DIENELACTONE HYDROLASE DOMAIN-CONTAINING PROTEIN-RELATED"/>
    <property type="match status" value="1"/>
</dbReference>
<name>A0A5N7APU5_9EURO</name>
<dbReference type="InterPro" id="IPR050261">
    <property type="entry name" value="FrsA_esterase"/>
</dbReference>
<evidence type="ECO:0000256" key="1">
    <source>
        <dbReference type="ARBA" id="ARBA00022801"/>
    </source>
</evidence>
<protein>
    <submittedName>
        <fullName evidence="4">Alpha/Beta hydrolase protein</fullName>
    </submittedName>
</protein>
<dbReference type="PANTHER" id="PTHR22946:SF9">
    <property type="entry name" value="POLYKETIDE TRANSFERASE AF380"/>
    <property type="match status" value="1"/>
</dbReference>
<dbReference type="AlphaFoldDB" id="A0A5N7APU5"/>